<organism evidence="3 4">
    <name type="scientific">Blastochloris viridis</name>
    <name type="common">Rhodopseudomonas viridis</name>
    <dbReference type="NCBI Taxonomy" id="1079"/>
    <lineage>
        <taxon>Bacteria</taxon>
        <taxon>Pseudomonadati</taxon>
        <taxon>Pseudomonadota</taxon>
        <taxon>Alphaproteobacteria</taxon>
        <taxon>Hyphomicrobiales</taxon>
        <taxon>Blastochloridaceae</taxon>
        <taxon>Blastochloris</taxon>
    </lineage>
</organism>
<dbReference type="Proteomes" id="UP000065734">
    <property type="component" value="Chromosome I"/>
</dbReference>
<dbReference type="EMBL" id="AP014854">
    <property type="protein sequence ID" value="BAS00674.1"/>
    <property type="molecule type" value="Genomic_DNA"/>
</dbReference>
<dbReference type="AlphaFoldDB" id="A0A0H5BQB8"/>
<dbReference type="Gene3D" id="3.90.1340.10">
    <property type="entry name" value="Phage tail collar domain"/>
    <property type="match status" value="1"/>
</dbReference>
<dbReference type="EMBL" id="LN907867">
    <property type="protein sequence ID" value="CUU42108.1"/>
    <property type="molecule type" value="Genomic_DNA"/>
</dbReference>
<evidence type="ECO:0000313" key="4">
    <source>
        <dbReference type="Proteomes" id="UP000065734"/>
    </source>
</evidence>
<dbReference type="OrthoDB" id="9810174at2"/>
<dbReference type="SUPFAM" id="SSF88874">
    <property type="entry name" value="Receptor-binding domain of short tail fibre protein gp12"/>
    <property type="match status" value="1"/>
</dbReference>
<protein>
    <submittedName>
        <fullName evidence="2">Microcystin dependent protein</fullName>
    </submittedName>
    <submittedName>
        <fullName evidence="3">Phage Tail Collar Domain protein</fullName>
    </submittedName>
</protein>
<dbReference type="STRING" id="1079.BVIR_1666"/>
<dbReference type="RefSeq" id="WP_055037230.1">
    <property type="nucleotide sequence ID" value="NZ_AP014854.2"/>
</dbReference>
<evidence type="ECO:0000313" key="2">
    <source>
        <dbReference type="EMBL" id="BAS00674.1"/>
    </source>
</evidence>
<evidence type="ECO:0000259" key="1">
    <source>
        <dbReference type="Pfam" id="PF07484"/>
    </source>
</evidence>
<reference evidence="2" key="1">
    <citation type="journal article" date="2015" name="Genome Announc.">
        <title>Complete Genome Sequence of the Bacteriochlorophyll b-Producing Photosynthetic Bacterium Blastochloris viridis.</title>
        <authorList>
            <person name="Tsukatani Y."/>
            <person name="Hirose Y."/>
            <person name="Harada J."/>
            <person name="Misawa N."/>
            <person name="Mori K."/>
            <person name="Inoue K."/>
            <person name="Tamiaki H."/>
        </authorList>
    </citation>
    <scope>NUCLEOTIDE SEQUENCE [LARGE SCALE GENOMIC DNA]</scope>
    <source>
        <strain evidence="2">DSM 133</strain>
    </source>
</reference>
<gene>
    <name evidence="2" type="ORF">BV133_3080</name>
    <name evidence="3" type="ORF">BVIRIDIS_11110</name>
</gene>
<proteinExistence type="predicted"/>
<reference evidence="4" key="3">
    <citation type="journal article" date="2016" name="Genome Announc.">
        <title>Revised genome sequence of the purple photosynthetic bacterium Blastochloris viridis.</title>
        <authorList>
            <person name="Liu L.N."/>
            <person name="Faulkner M."/>
            <person name="Liu X."/>
            <person name="Huang F."/>
            <person name="Darby A.C."/>
            <person name="Hall N."/>
        </authorList>
    </citation>
    <scope>NUCLEOTIDE SEQUENCE [LARGE SCALE GENOMIC DNA]</scope>
    <source>
        <strain evidence="4">ATCC 19567 / DSM 133 / F</strain>
    </source>
</reference>
<dbReference type="InterPro" id="IPR037053">
    <property type="entry name" value="Phage_tail_collar_dom_sf"/>
</dbReference>
<dbReference type="InterPro" id="IPR011083">
    <property type="entry name" value="Phage_tail_collar_dom"/>
</dbReference>
<sequence length="213" mass="20985">MDPFLGQIMQVGFDYAPEGWMQCKGQTLQVSQYQALYSLLGTSFGGSGTTFMLPNLQGRTIIAPGAVATPSGSVNFAHGQSGGSATTALTVPQLPSHNHAATFTPTTTPLSATATLAATTTAANSAGPVANARFGTGVDGGGAGAIPQIYAPAGTSGTAVNLAGVSVTVSGGVTGGTVAVGNTGQASLVPTISPFVAINTIIAVQGLYPPRSD</sequence>
<keyword evidence="4" id="KW-1185">Reference proteome</keyword>
<name>A0A0H5BQB8_BLAVI</name>
<evidence type="ECO:0000313" key="3">
    <source>
        <dbReference type="EMBL" id="CUU42108.1"/>
    </source>
</evidence>
<feature type="domain" description="Phage tail collar" evidence="1">
    <location>
        <begin position="6"/>
        <end position="61"/>
    </location>
</feature>
<dbReference type="KEGG" id="bvr:BVIR_1666"/>
<dbReference type="Pfam" id="PF07484">
    <property type="entry name" value="Collar"/>
    <property type="match status" value="1"/>
</dbReference>
<reference evidence="3" key="2">
    <citation type="submission" date="2015-11" db="EMBL/GenBank/DDBJ databases">
        <authorList>
            <person name="Zhang Y."/>
            <person name="Guo Z."/>
        </authorList>
    </citation>
    <scope>NUCLEOTIDE SEQUENCE</scope>
    <source>
        <strain evidence="3">1</strain>
    </source>
</reference>
<accession>A0A0H5BQB8</accession>